<gene>
    <name evidence="6" type="ORF">BO94DRAFT_299499</name>
</gene>
<dbReference type="EMBL" id="MSFK01000043">
    <property type="protein sequence ID" value="PWY68963.1"/>
    <property type="molecule type" value="Genomic_DNA"/>
</dbReference>
<dbReference type="SUPFAM" id="SSF52540">
    <property type="entry name" value="P-loop containing nucleoside triphosphate hydrolases"/>
    <property type="match status" value="1"/>
</dbReference>
<evidence type="ECO:0000313" key="7">
    <source>
        <dbReference type="Proteomes" id="UP000246702"/>
    </source>
</evidence>
<keyword evidence="2" id="KW-0175">Coiled coil</keyword>
<evidence type="ECO:0000313" key="6">
    <source>
        <dbReference type="EMBL" id="PWY68963.1"/>
    </source>
</evidence>
<evidence type="ECO:0000259" key="4">
    <source>
        <dbReference type="Pfam" id="PF24809"/>
    </source>
</evidence>
<protein>
    <recommendedName>
        <fullName evidence="8">NACHT domain-containing protein</fullName>
    </recommendedName>
</protein>
<dbReference type="PANTHER" id="PTHR10039">
    <property type="entry name" value="AMELOGENIN"/>
    <property type="match status" value="1"/>
</dbReference>
<dbReference type="PANTHER" id="PTHR10039:SF14">
    <property type="entry name" value="NACHT DOMAIN-CONTAINING PROTEIN"/>
    <property type="match status" value="1"/>
</dbReference>
<evidence type="ECO:0000259" key="5">
    <source>
        <dbReference type="Pfam" id="PF24883"/>
    </source>
</evidence>
<dbReference type="InterPro" id="IPR056125">
    <property type="entry name" value="DUF7708"/>
</dbReference>
<evidence type="ECO:0000256" key="3">
    <source>
        <dbReference type="SAM" id="MobiDB-lite"/>
    </source>
</evidence>
<feature type="coiled-coil region" evidence="2">
    <location>
        <begin position="223"/>
        <end position="271"/>
    </location>
</feature>
<dbReference type="GeneID" id="37108869"/>
<feature type="region of interest" description="Disordered" evidence="3">
    <location>
        <begin position="1178"/>
        <end position="1223"/>
    </location>
</feature>
<dbReference type="InterPro" id="IPR056884">
    <property type="entry name" value="NPHP3-like_N"/>
</dbReference>
<feature type="domain" description="Nephrocystin 3-like N-terminal" evidence="5">
    <location>
        <begin position="301"/>
        <end position="467"/>
    </location>
</feature>
<feature type="compositionally biased region" description="Polar residues" evidence="3">
    <location>
        <begin position="1202"/>
        <end position="1219"/>
    </location>
</feature>
<feature type="region of interest" description="Disordered" evidence="3">
    <location>
        <begin position="1024"/>
        <end position="1065"/>
    </location>
</feature>
<feature type="region of interest" description="Disordered" evidence="3">
    <location>
        <begin position="1088"/>
        <end position="1131"/>
    </location>
</feature>
<evidence type="ECO:0008006" key="8">
    <source>
        <dbReference type="Google" id="ProtNLM"/>
    </source>
</evidence>
<dbReference type="RefSeq" id="XP_025462278.1">
    <property type="nucleotide sequence ID" value="XM_025606726.1"/>
</dbReference>
<dbReference type="Pfam" id="PF24883">
    <property type="entry name" value="NPHP3_N"/>
    <property type="match status" value="1"/>
</dbReference>
<sequence>MAQDTHDAAAASSTAFARALEEYINKPRSSKSKTPPFIQKLQEQQRSGVPLTGDVIKEDIVQLERRAEDRTAARAARKILKPVVQVLSTYSGLVDSLVSADPMPTAIIWGCLRAVIDCSQRFLELYEKISDQIKQLNTHLAILTEYEELFDHSATMRELLQTSYIDIIRFWRRVDKECNRCVANRAFRAMTSFSVDKLNGIITSIGNTADSMSQLVPAVQERVERGERENAAEERRLAGIAREEQAVFFQMMAEEMEKRKEERKIQRQEDVRTWLRDGTLPLNGSNFRHRDNKLAQRSPHTCEWLFEHATLKEWMDSSNPASQLWVKASPGAGKSVLTAYAAEKMKATSSDNAAVIYHYFTFDEEFPALLVYRCLAEQLVNRLGKQTGDMPKEIHRFTQEGATTANVEDVKQVIKMLFEEMGVTYLFLDGLDEECETDSRKQELCKVLEFFGELARTAPRLRIWYSSQHRTCLDSCLKSLPSIEITKDLNSRDIERYLSQKITELDSLELDAGYLKLILGDLRERADGCFLWASLMLDSMSDAVTLQMIQRLIENGLPENYEKYYQRKIDSIQPSLREFVSIILSCIVHAKRPLRLDELCECTAMVKGQEGQNIDKSQKILKKGKVLELCQPLVQVHETDGPDGQISICTLTHGSVKSFLLKNPEILTPNSNPPAYALTNNVLADICQKYLLQPRYRQILVQKGETFVDSDGDDILSHHLLSYAAKYWDKHLDNIEYSPEFCQKASTFITSPQFFTLLQIQSLFIDGQFRFWYNSLRPWAGRHIKRVFPHWLDQNSNETFSADYGTFVGEWGPLLDGQTSLMDPHRGEIDRCFFGALGSDNHLHKGPSRYKSLLFSSTDDASMNPIRCFEGVDETGKWLTVMKLLKVDHDRLEFRCEHWRLNGRQSELHKAQTLYASSSSWPLYEYPVSENILGRPRLVSFTKDLQFMRVGSQVFIRVDHKYAPLPAINPDEDYFDEMAGGCQFIAVSTRRPIYKSDIKIPDQVTGEVKILDYAEIAIRELQERTTEMDQRTAASSSTPDSTEPTTVVTKDSDSDSGSSDTDVTSEFSLKLEDADDLHQTSQRDKALELATTQSSATDELLETSSESAGNSAYTSWSEGSTELSNEMEDDEQWNDWDQEHLDPEELDIEERGSFLGSFSDDGSDSEKNSRALALDAEVKSELSESDAESDALKNRDDLLPSDSDSYAESSVESASTYSFSDDEGVASENEYGVQLENLMTGKTTKTEGTRRTSIRVYDFTRKEQIPVFHFTCFIKDNLFDSPPVFHPSEPLMVWPLGDGEVLFANYQKNTYFTRELCRSGYRSCHIFIKAHFSRDGRHLHFAALEAREAAKQDDEPASMLLSLQVSTHRLSARKTASSPPRLVFRTTIELGSTSKFLVSNMPYFLTWTNTHLFFTRRDEKLDVLRIPLFRSTDNPGSLDICRLQEPVFLPRSIEARDMYFFPAQESSSKSPKKKDAKSATLILGSHSCLPSQGVLVPRHMCYPPMGVFLREEKDLIWTCKSNSDETQRVNNTCGRLRGKFESFDQNEDCDIIPYLF</sequence>
<dbReference type="InterPro" id="IPR027417">
    <property type="entry name" value="P-loop_NTPase"/>
</dbReference>
<proteinExistence type="predicted"/>
<feature type="compositionally biased region" description="Low complexity" evidence="3">
    <location>
        <begin position="1032"/>
        <end position="1065"/>
    </location>
</feature>
<dbReference type="OrthoDB" id="21416at2759"/>
<dbReference type="Pfam" id="PF24809">
    <property type="entry name" value="DUF7708"/>
    <property type="match status" value="1"/>
</dbReference>
<feature type="domain" description="DUF7708" evidence="4">
    <location>
        <begin position="79"/>
        <end position="217"/>
    </location>
</feature>
<feature type="compositionally biased region" description="Polar residues" evidence="3">
    <location>
        <begin position="1090"/>
        <end position="1124"/>
    </location>
</feature>
<dbReference type="Proteomes" id="UP000246702">
    <property type="component" value="Unassembled WGS sequence"/>
</dbReference>
<keyword evidence="7" id="KW-1185">Reference proteome</keyword>
<accession>A0A317V3W5</accession>
<comment type="caution">
    <text evidence="6">The sequence shown here is derived from an EMBL/GenBank/DDBJ whole genome shotgun (WGS) entry which is preliminary data.</text>
</comment>
<evidence type="ECO:0000256" key="1">
    <source>
        <dbReference type="ARBA" id="ARBA00022737"/>
    </source>
</evidence>
<organism evidence="6 7">
    <name type="scientific">Aspergillus sclerotioniger CBS 115572</name>
    <dbReference type="NCBI Taxonomy" id="1450535"/>
    <lineage>
        <taxon>Eukaryota</taxon>
        <taxon>Fungi</taxon>
        <taxon>Dikarya</taxon>
        <taxon>Ascomycota</taxon>
        <taxon>Pezizomycotina</taxon>
        <taxon>Eurotiomycetes</taxon>
        <taxon>Eurotiomycetidae</taxon>
        <taxon>Eurotiales</taxon>
        <taxon>Aspergillaceae</taxon>
        <taxon>Aspergillus</taxon>
        <taxon>Aspergillus subgen. Circumdati</taxon>
    </lineage>
</organism>
<reference evidence="6 7" key="1">
    <citation type="submission" date="2016-12" db="EMBL/GenBank/DDBJ databases">
        <title>The genomes of Aspergillus section Nigri reveals drivers in fungal speciation.</title>
        <authorList>
            <consortium name="DOE Joint Genome Institute"/>
            <person name="Vesth T.C."/>
            <person name="Nybo J."/>
            <person name="Theobald S."/>
            <person name="Brandl J."/>
            <person name="Frisvad J.C."/>
            <person name="Nielsen K.F."/>
            <person name="Lyhne E.K."/>
            <person name="Kogle M.E."/>
            <person name="Kuo A."/>
            <person name="Riley R."/>
            <person name="Clum A."/>
            <person name="Nolan M."/>
            <person name="Lipzen A."/>
            <person name="Salamov A."/>
            <person name="Henrissat B."/>
            <person name="Wiebenga A."/>
            <person name="De Vries R.P."/>
            <person name="Grigoriev I.V."/>
            <person name="Mortensen U.H."/>
            <person name="Andersen M.R."/>
            <person name="Baker S.E."/>
        </authorList>
    </citation>
    <scope>NUCLEOTIDE SEQUENCE [LARGE SCALE GENOMIC DNA]</scope>
    <source>
        <strain evidence="6 7">CBS 115572</strain>
    </source>
</reference>
<name>A0A317V3W5_9EURO</name>
<keyword evidence="1" id="KW-0677">Repeat</keyword>
<dbReference type="Gene3D" id="3.40.50.300">
    <property type="entry name" value="P-loop containing nucleotide triphosphate hydrolases"/>
    <property type="match status" value="1"/>
</dbReference>
<evidence type="ECO:0000256" key="2">
    <source>
        <dbReference type="SAM" id="Coils"/>
    </source>
</evidence>
<dbReference type="STRING" id="1450535.A0A317V3W5"/>